<dbReference type="Proteomes" id="UP000292082">
    <property type="component" value="Unassembled WGS sequence"/>
</dbReference>
<evidence type="ECO:0000313" key="1">
    <source>
        <dbReference type="EMBL" id="TBU54143.1"/>
    </source>
</evidence>
<sequence length="161" mass="18771">MVQCPWRGERTIARRSAKAVLVCSQLSRKTDVCKAALSLRHPSVLEERSLRTQRGDDYSFLVTRPAARRRRRRVSRPRLVYRLTNALYIDRCPSKERTCRYNIRAIGRREDANSHWDARANCKRDGARDETLGRTLVGRRAHLDRPVPRLHQCPAVRRAMP</sequence>
<name>A0A4Q9PJ80_9APHY</name>
<reference evidence="1 2" key="1">
    <citation type="submission" date="2019-01" db="EMBL/GenBank/DDBJ databases">
        <title>Draft genome sequences of three monokaryotic isolates of the white-rot basidiomycete fungus Dichomitus squalens.</title>
        <authorList>
            <consortium name="DOE Joint Genome Institute"/>
            <person name="Lopez S.C."/>
            <person name="Andreopoulos B."/>
            <person name="Pangilinan J."/>
            <person name="Lipzen A."/>
            <person name="Riley R."/>
            <person name="Ahrendt S."/>
            <person name="Ng V."/>
            <person name="Barry K."/>
            <person name="Daum C."/>
            <person name="Grigoriev I.V."/>
            <person name="Hilden K.S."/>
            <person name="Makela M.R."/>
            <person name="de Vries R.P."/>
        </authorList>
    </citation>
    <scope>NUCLEOTIDE SEQUENCE [LARGE SCALE GENOMIC DNA]</scope>
    <source>
        <strain evidence="1 2">CBS 464.89</strain>
    </source>
</reference>
<proteinExistence type="predicted"/>
<protein>
    <submittedName>
        <fullName evidence="1">Uncharacterized protein</fullName>
    </submittedName>
</protein>
<keyword evidence="2" id="KW-1185">Reference proteome</keyword>
<dbReference type="EMBL" id="ML145196">
    <property type="protein sequence ID" value="TBU54143.1"/>
    <property type="molecule type" value="Genomic_DNA"/>
</dbReference>
<dbReference type="AlphaFoldDB" id="A0A4Q9PJ80"/>
<accession>A0A4Q9PJ80</accession>
<gene>
    <name evidence="1" type="ORF">BD310DRAFT_936600</name>
</gene>
<organism evidence="1 2">
    <name type="scientific">Dichomitus squalens</name>
    <dbReference type="NCBI Taxonomy" id="114155"/>
    <lineage>
        <taxon>Eukaryota</taxon>
        <taxon>Fungi</taxon>
        <taxon>Dikarya</taxon>
        <taxon>Basidiomycota</taxon>
        <taxon>Agaricomycotina</taxon>
        <taxon>Agaricomycetes</taxon>
        <taxon>Polyporales</taxon>
        <taxon>Polyporaceae</taxon>
        <taxon>Dichomitus</taxon>
    </lineage>
</organism>
<evidence type="ECO:0000313" key="2">
    <source>
        <dbReference type="Proteomes" id="UP000292082"/>
    </source>
</evidence>